<name>A0A1G2GZ59_9BACT</name>
<feature type="domain" description="FAD dependent oxidoreductase" evidence="1">
    <location>
        <begin position="3"/>
        <end position="204"/>
    </location>
</feature>
<sequence>MKIGVVGGGIFGITAAWLLAREGHAVDLYEREDDILKAASSINQYRLHRGFHYPRSRETILLTRDGEKSFRREYENAIVKDPVEHYYAIAREGGHSSAKHCLSVWDECGLSYDHSDVNLVNADLIEKTVRVEEDLIDPYKLKEVCKEKLATHNVNVLLNTEATRDDLERYDYAVIATYANNNALLEHMPHAQKLYQFELCEKPVLKLPSKFQGKSIVVIDGPFMCIDPMGSTGYHVMGNVVHAIHAKNIGKFPIAPPELQPFLNKGVIKNPPITNISKFLAHAAQYMPGVEQAEHIGSMYTFRTKPPYHEHDDARPTTVDKIDGNIIVVFSGKIPTCVDAAKEVLKIVQTASS</sequence>
<organism evidence="2 3">
    <name type="scientific">Candidatus Ryanbacteria bacterium RIFCSPLOWO2_02_FULL_47_14</name>
    <dbReference type="NCBI Taxonomy" id="1802129"/>
    <lineage>
        <taxon>Bacteria</taxon>
        <taxon>Candidatus Ryaniibacteriota</taxon>
    </lineage>
</organism>
<dbReference type="SUPFAM" id="SSF51971">
    <property type="entry name" value="Nucleotide-binding domain"/>
    <property type="match status" value="1"/>
</dbReference>
<dbReference type="Proteomes" id="UP000177954">
    <property type="component" value="Unassembled WGS sequence"/>
</dbReference>
<evidence type="ECO:0000313" key="3">
    <source>
        <dbReference type="Proteomes" id="UP000177954"/>
    </source>
</evidence>
<protein>
    <recommendedName>
        <fullName evidence="1">FAD dependent oxidoreductase domain-containing protein</fullName>
    </recommendedName>
</protein>
<reference evidence="2 3" key="1">
    <citation type="journal article" date="2016" name="Nat. Commun.">
        <title>Thousands of microbial genomes shed light on interconnected biogeochemical processes in an aquifer system.</title>
        <authorList>
            <person name="Anantharaman K."/>
            <person name="Brown C.T."/>
            <person name="Hug L.A."/>
            <person name="Sharon I."/>
            <person name="Castelle C.J."/>
            <person name="Probst A.J."/>
            <person name="Thomas B.C."/>
            <person name="Singh A."/>
            <person name="Wilkins M.J."/>
            <person name="Karaoz U."/>
            <person name="Brodie E.L."/>
            <person name="Williams K.H."/>
            <person name="Hubbard S.S."/>
            <person name="Banfield J.F."/>
        </authorList>
    </citation>
    <scope>NUCLEOTIDE SEQUENCE [LARGE SCALE GENOMIC DNA]</scope>
</reference>
<dbReference type="Pfam" id="PF01266">
    <property type="entry name" value="DAO"/>
    <property type="match status" value="1"/>
</dbReference>
<dbReference type="EMBL" id="MHNZ01000033">
    <property type="protein sequence ID" value="OGZ55429.1"/>
    <property type="molecule type" value="Genomic_DNA"/>
</dbReference>
<evidence type="ECO:0000313" key="2">
    <source>
        <dbReference type="EMBL" id="OGZ55429.1"/>
    </source>
</evidence>
<dbReference type="InterPro" id="IPR006076">
    <property type="entry name" value="FAD-dep_OxRdtase"/>
</dbReference>
<dbReference type="InterPro" id="IPR036188">
    <property type="entry name" value="FAD/NAD-bd_sf"/>
</dbReference>
<accession>A0A1G2GZ59</accession>
<gene>
    <name evidence="2" type="ORF">A3J04_03405</name>
</gene>
<dbReference type="STRING" id="1802129.A3J04_03405"/>
<proteinExistence type="predicted"/>
<comment type="caution">
    <text evidence="2">The sequence shown here is derived from an EMBL/GenBank/DDBJ whole genome shotgun (WGS) entry which is preliminary data.</text>
</comment>
<dbReference type="Gene3D" id="3.50.50.60">
    <property type="entry name" value="FAD/NAD(P)-binding domain"/>
    <property type="match status" value="1"/>
</dbReference>
<dbReference type="AlphaFoldDB" id="A0A1G2GZ59"/>
<evidence type="ECO:0000259" key="1">
    <source>
        <dbReference type="Pfam" id="PF01266"/>
    </source>
</evidence>